<comment type="caution">
    <text evidence="3">The sequence shown here is derived from an EMBL/GenBank/DDBJ whole genome shotgun (WGS) entry which is preliminary data.</text>
</comment>
<evidence type="ECO:0000313" key="4">
    <source>
        <dbReference type="Proteomes" id="UP000179233"/>
    </source>
</evidence>
<dbReference type="InterPro" id="IPR007159">
    <property type="entry name" value="SpoVT-AbrB_dom"/>
</dbReference>
<organism evidence="3 4">
    <name type="scientific">Candidatus Chisholmbacteria bacterium RIFCSPHIGHO2_01_FULL_52_32</name>
    <dbReference type="NCBI Taxonomy" id="1797591"/>
    <lineage>
        <taxon>Bacteria</taxon>
        <taxon>Candidatus Chisholmiibacteriota</taxon>
    </lineage>
</organism>
<dbReference type="AlphaFoldDB" id="A0A1G1VTQ6"/>
<dbReference type="Pfam" id="PF04014">
    <property type="entry name" value="MazE_antitoxin"/>
    <property type="match status" value="1"/>
</dbReference>
<evidence type="ECO:0000256" key="1">
    <source>
        <dbReference type="PROSITE-ProRule" id="PRU01076"/>
    </source>
</evidence>
<dbReference type="SUPFAM" id="SSF89447">
    <property type="entry name" value="AbrB/MazE/MraZ-like"/>
    <property type="match status" value="1"/>
</dbReference>
<sequence length="80" mass="8961">MTYTLTLSSQGQVVIPSEVRKKLRLKPGSRLVMSLKIKGVSPKAILEPEPESWVAHITGLGKGIWGKGEEYIEKERKGWK</sequence>
<reference evidence="3 4" key="1">
    <citation type="journal article" date="2016" name="Nat. Commun.">
        <title>Thousands of microbial genomes shed light on interconnected biogeochemical processes in an aquifer system.</title>
        <authorList>
            <person name="Anantharaman K."/>
            <person name="Brown C.T."/>
            <person name="Hug L.A."/>
            <person name="Sharon I."/>
            <person name="Castelle C.J."/>
            <person name="Probst A.J."/>
            <person name="Thomas B.C."/>
            <person name="Singh A."/>
            <person name="Wilkins M.J."/>
            <person name="Karaoz U."/>
            <person name="Brodie E.L."/>
            <person name="Williams K.H."/>
            <person name="Hubbard S.S."/>
            <person name="Banfield J.F."/>
        </authorList>
    </citation>
    <scope>NUCLEOTIDE SEQUENCE [LARGE SCALE GENOMIC DNA]</scope>
</reference>
<protein>
    <recommendedName>
        <fullName evidence="2">SpoVT-AbrB domain-containing protein</fullName>
    </recommendedName>
</protein>
<dbReference type="GO" id="GO:0003677">
    <property type="term" value="F:DNA binding"/>
    <property type="evidence" value="ECO:0007669"/>
    <property type="project" value="UniProtKB-UniRule"/>
</dbReference>
<dbReference type="PROSITE" id="PS51740">
    <property type="entry name" value="SPOVT_ABRB"/>
    <property type="match status" value="1"/>
</dbReference>
<name>A0A1G1VTQ6_9BACT</name>
<accession>A0A1G1VTQ6</accession>
<gene>
    <name evidence="3" type="ORF">A2786_04820</name>
</gene>
<dbReference type="SMART" id="SM00966">
    <property type="entry name" value="SpoVT_AbrB"/>
    <property type="match status" value="1"/>
</dbReference>
<evidence type="ECO:0000259" key="2">
    <source>
        <dbReference type="PROSITE" id="PS51740"/>
    </source>
</evidence>
<dbReference type="EMBL" id="MHCJ01000003">
    <property type="protein sequence ID" value="OGY18788.1"/>
    <property type="molecule type" value="Genomic_DNA"/>
</dbReference>
<proteinExistence type="predicted"/>
<keyword evidence="1" id="KW-0238">DNA-binding</keyword>
<dbReference type="Gene3D" id="2.10.260.10">
    <property type="match status" value="1"/>
</dbReference>
<feature type="domain" description="SpoVT-AbrB" evidence="2">
    <location>
        <begin position="2"/>
        <end position="51"/>
    </location>
</feature>
<dbReference type="InterPro" id="IPR037914">
    <property type="entry name" value="SpoVT-AbrB_sf"/>
</dbReference>
<evidence type="ECO:0000313" key="3">
    <source>
        <dbReference type="EMBL" id="OGY18788.1"/>
    </source>
</evidence>
<dbReference type="NCBIfam" id="TIGR01439">
    <property type="entry name" value="lp_hng_hel_AbrB"/>
    <property type="match status" value="1"/>
</dbReference>
<dbReference type="Proteomes" id="UP000179233">
    <property type="component" value="Unassembled WGS sequence"/>
</dbReference>